<comment type="similarity">
    <text evidence="2 3">Belongs to the small heat shock protein (HSP20) family.</text>
</comment>
<dbReference type="InterPro" id="IPR008978">
    <property type="entry name" value="HSP20-like_chaperone"/>
</dbReference>
<evidence type="ECO:0000256" key="2">
    <source>
        <dbReference type="PROSITE-ProRule" id="PRU00285"/>
    </source>
</evidence>
<sequence length="165" mass="18946">MITHPFSLIPSFSDSLLSDRFNQIDRLFSRLTGDEPMANAPSYDIVKRGDNQYAITVSVPGYRESELNVSTRNGQLVIEGRHEEDKKTERENWVHRGISRSNFSLQFSVNRGTKVNGAKLANGLLEISLEQDIPEEEKLKKNHYRTGRHPGRRQSHRTRQKLTKA</sequence>
<evidence type="ECO:0000256" key="4">
    <source>
        <dbReference type="SAM" id="MobiDB-lite"/>
    </source>
</evidence>
<dbReference type="AlphaFoldDB" id="A0AAU7QCQ2"/>
<feature type="compositionally biased region" description="Basic residues" evidence="4">
    <location>
        <begin position="140"/>
        <end position="165"/>
    </location>
</feature>
<accession>A0AAU7QCQ2</accession>
<dbReference type="CDD" id="cd06470">
    <property type="entry name" value="ACD_IbpA-B_like"/>
    <property type="match status" value="1"/>
</dbReference>
<dbReference type="PANTHER" id="PTHR47062:SF1">
    <property type="entry name" value="SMALL HEAT SHOCK PROTEIN IBPA"/>
    <property type="match status" value="1"/>
</dbReference>
<organism evidence="6">
    <name type="scientific">Acerihabitans sp. KWT182</name>
    <dbReference type="NCBI Taxonomy" id="3157919"/>
    <lineage>
        <taxon>Bacteria</taxon>
        <taxon>Pseudomonadati</taxon>
        <taxon>Pseudomonadota</taxon>
        <taxon>Gammaproteobacteria</taxon>
        <taxon>Enterobacterales</taxon>
        <taxon>Pectobacteriaceae</taxon>
        <taxon>Acerihabitans</taxon>
    </lineage>
</organism>
<feature type="region of interest" description="Disordered" evidence="4">
    <location>
        <begin position="135"/>
        <end position="165"/>
    </location>
</feature>
<dbReference type="EMBL" id="CP157947">
    <property type="protein sequence ID" value="XBS70146.1"/>
    <property type="molecule type" value="Genomic_DNA"/>
</dbReference>
<evidence type="ECO:0000259" key="5">
    <source>
        <dbReference type="PROSITE" id="PS01031"/>
    </source>
</evidence>
<dbReference type="SUPFAM" id="SSF49764">
    <property type="entry name" value="HSP20-like chaperones"/>
    <property type="match status" value="1"/>
</dbReference>
<proteinExistence type="inferred from homology"/>
<evidence type="ECO:0000256" key="1">
    <source>
        <dbReference type="ARBA" id="ARBA00023016"/>
    </source>
</evidence>
<dbReference type="Pfam" id="PF00011">
    <property type="entry name" value="HSP20"/>
    <property type="match status" value="1"/>
</dbReference>
<dbReference type="InterPro" id="IPR002068">
    <property type="entry name" value="A-crystallin/Hsp20_dom"/>
</dbReference>
<evidence type="ECO:0000313" key="6">
    <source>
        <dbReference type="EMBL" id="XBS70146.1"/>
    </source>
</evidence>
<reference evidence="6" key="1">
    <citation type="submission" date="2024-06" db="EMBL/GenBank/DDBJ databases">
        <authorList>
            <person name="Coelho C."/>
            <person name="Bento M."/>
            <person name="Garcia E."/>
            <person name="Camelo A."/>
            <person name="Brandao I."/>
            <person name="Espirito Santo C."/>
            <person name="Trovao J."/>
            <person name="Verissimo A."/>
            <person name="Costa J."/>
            <person name="Tiago I."/>
        </authorList>
    </citation>
    <scope>NUCLEOTIDE SEQUENCE</scope>
    <source>
        <strain evidence="6">KWT182</strain>
    </source>
</reference>
<protein>
    <submittedName>
        <fullName evidence="6">Hsp20 family protein</fullName>
    </submittedName>
</protein>
<evidence type="ECO:0000256" key="3">
    <source>
        <dbReference type="RuleBase" id="RU003616"/>
    </source>
</evidence>
<name>A0AAU7QCQ2_9GAMM</name>
<dbReference type="InterPro" id="IPR037913">
    <property type="entry name" value="ACD_IbpA/B"/>
</dbReference>
<dbReference type="PROSITE" id="PS01031">
    <property type="entry name" value="SHSP"/>
    <property type="match status" value="1"/>
</dbReference>
<feature type="domain" description="SHSP" evidence="5">
    <location>
        <begin position="34"/>
        <end position="147"/>
    </location>
</feature>
<dbReference type="Gene3D" id="2.60.40.790">
    <property type="match status" value="1"/>
</dbReference>
<dbReference type="PANTHER" id="PTHR47062">
    <property type="match status" value="1"/>
</dbReference>
<gene>
    <name evidence="6" type="ORF">ABK905_02290</name>
</gene>
<keyword evidence="1" id="KW-0346">Stress response</keyword>